<evidence type="ECO:0000259" key="7">
    <source>
        <dbReference type="PROSITE" id="PS50850"/>
    </source>
</evidence>
<evidence type="ECO:0000256" key="2">
    <source>
        <dbReference type="ARBA" id="ARBA00022692"/>
    </source>
</evidence>
<feature type="domain" description="Major facilitator superfamily (MFS) profile" evidence="7">
    <location>
        <begin position="19"/>
        <end position="398"/>
    </location>
</feature>
<comment type="subcellular location">
    <subcellularLocation>
        <location evidence="1">Cell membrane</location>
        <topology evidence="1">Multi-pass membrane protein</topology>
    </subcellularLocation>
</comment>
<gene>
    <name evidence="8" type="ORF">GCM10025868_03360</name>
</gene>
<feature type="compositionally biased region" description="Basic residues" evidence="5">
    <location>
        <begin position="519"/>
        <end position="535"/>
    </location>
</feature>
<name>A0ABQ6JE79_9ACTN</name>
<evidence type="ECO:0000256" key="5">
    <source>
        <dbReference type="SAM" id="MobiDB-lite"/>
    </source>
</evidence>
<dbReference type="InterPro" id="IPR020846">
    <property type="entry name" value="MFS_dom"/>
</dbReference>
<reference evidence="9" key="1">
    <citation type="journal article" date="2019" name="Int. J. Syst. Evol. Microbiol.">
        <title>The Global Catalogue of Microorganisms (GCM) 10K type strain sequencing project: providing services to taxonomists for standard genome sequencing and annotation.</title>
        <authorList>
            <consortium name="The Broad Institute Genomics Platform"/>
            <consortium name="The Broad Institute Genome Sequencing Center for Infectious Disease"/>
            <person name="Wu L."/>
            <person name="Ma J."/>
        </authorList>
    </citation>
    <scope>NUCLEOTIDE SEQUENCE [LARGE SCALE GENOMIC DNA]</scope>
    <source>
        <strain evidence="9">NBRC 108730</strain>
    </source>
</reference>
<feature type="transmembrane region" description="Helical" evidence="6">
    <location>
        <begin position="175"/>
        <end position="197"/>
    </location>
</feature>
<dbReference type="Gene3D" id="1.20.1250.20">
    <property type="entry name" value="MFS general substrate transporter like domains"/>
    <property type="match status" value="2"/>
</dbReference>
<keyword evidence="2 6" id="KW-0812">Transmembrane</keyword>
<dbReference type="PANTHER" id="PTHR23523:SF2">
    <property type="entry name" value="2-NITROIMIDAZOLE TRANSPORTER"/>
    <property type="match status" value="1"/>
</dbReference>
<feature type="transmembrane region" description="Helical" evidence="6">
    <location>
        <begin position="371"/>
        <end position="389"/>
    </location>
</feature>
<feature type="compositionally biased region" description="Basic residues" evidence="5">
    <location>
        <begin position="546"/>
        <end position="555"/>
    </location>
</feature>
<dbReference type="SUPFAM" id="SSF103473">
    <property type="entry name" value="MFS general substrate transporter"/>
    <property type="match status" value="1"/>
</dbReference>
<proteinExistence type="predicted"/>
<sequence length="578" mass="60248">MTEPLTATEAPDAGTRAPARAVLVLGVVAVALNLRLALTAVPPLVERIGADLDVSRGWTGALTTLPVLCMGLFAPVAQRIAHRWGREVAIWLAVAALAVGSGLRLGGEHLPLLYLGTLVAGFGVAVGGTLLPGFVKSRFAGRAGAATAVVMLSMMGGAAAASALAVPLADALGSWPASLSVWAVPALVAVAAWAPVVRSSRHVPEPGRRVALPWRHGSAWLVAGSMCLSSLQFYSLLAWLPASYEARGWSAGRAGLLLSVWSATQILSGVAGPALADRVPDRRWVLVPSVACVFVGILGLLLAPDLAPWVWAGVSGLGLGSGFGTGLILMVDYAADPAASARLSAMAFLLSYSTAAVGPVLLGVLRDASGGYTVPYAVLAALAVPWFVVATRLHPRRPQTPEPSGLPLAARLHEGRQPAGLATSVLAVRLLHGHDRQARRRRRGRAAPTGRRRRSAPARSAPTAPSWSPARCARPARTATGRPAAWRTATSSPRAAARTPRAAPSRRRSSRRWPAAPARGRRTPRATRRRCRSRPPGRGAAEARRTGRPPGRRRGSQAAGEDVGHQDGAGAQVVEPRP</sequence>
<keyword evidence="4 6" id="KW-0472">Membrane</keyword>
<evidence type="ECO:0000256" key="3">
    <source>
        <dbReference type="ARBA" id="ARBA00022989"/>
    </source>
</evidence>
<feature type="compositionally biased region" description="Basic residues" evidence="5">
    <location>
        <begin position="437"/>
        <end position="456"/>
    </location>
</feature>
<dbReference type="InterPro" id="IPR052524">
    <property type="entry name" value="MFS_Cyanate_Porter"/>
</dbReference>
<feature type="transmembrane region" description="Helical" evidence="6">
    <location>
        <begin position="343"/>
        <end position="365"/>
    </location>
</feature>
<accession>A0ABQ6JE79</accession>
<evidence type="ECO:0000256" key="1">
    <source>
        <dbReference type="ARBA" id="ARBA00004651"/>
    </source>
</evidence>
<dbReference type="PROSITE" id="PS50850">
    <property type="entry name" value="MFS"/>
    <property type="match status" value="1"/>
</dbReference>
<feature type="transmembrane region" description="Helical" evidence="6">
    <location>
        <begin position="57"/>
        <end position="76"/>
    </location>
</feature>
<feature type="transmembrane region" description="Helical" evidence="6">
    <location>
        <begin position="284"/>
        <end position="303"/>
    </location>
</feature>
<feature type="transmembrane region" description="Helical" evidence="6">
    <location>
        <begin position="21"/>
        <end position="45"/>
    </location>
</feature>
<dbReference type="InterPro" id="IPR011701">
    <property type="entry name" value="MFS"/>
</dbReference>
<evidence type="ECO:0000313" key="9">
    <source>
        <dbReference type="Proteomes" id="UP001157017"/>
    </source>
</evidence>
<feature type="compositionally biased region" description="Low complexity" evidence="5">
    <location>
        <begin position="457"/>
        <end position="503"/>
    </location>
</feature>
<feature type="transmembrane region" description="Helical" evidence="6">
    <location>
        <begin position="254"/>
        <end position="272"/>
    </location>
</feature>
<evidence type="ECO:0000256" key="4">
    <source>
        <dbReference type="ARBA" id="ARBA00023136"/>
    </source>
</evidence>
<feature type="transmembrane region" description="Helical" evidence="6">
    <location>
        <begin position="218"/>
        <end position="242"/>
    </location>
</feature>
<feature type="transmembrane region" description="Helical" evidence="6">
    <location>
        <begin position="88"/>
        <end position="106"/>
    </location>
</feature>
<dbReference type="PANTHER" id="PTHR23523">
    <property type="match status" value="1"/>
</dbReference>
<keyword evidence="3 6" id="KW-1133">Transmembrane helix</keyword>
<evidence type="ECO:0000256" key="6">
    <source>
        <dbReference type="SAM" id="Phobius"/>
    </source>
</evidence>
<protein>
    <recommendedName>
        <fullName evidence="7">Major facilitator superfamily (MFS) profile domain-containing protein</fullName>
    </recommendedName>
</protein>
<feature type="transmembrane region" description="Helical" evidence="6">
    <location>
        <begin position="112"/>
        <end position="131"/>
    </location>
</feature>
<dbReference type="Proteomes" id="UP001157017">
    <property type="component" value="Unassembled WGS sequence"/>
</dbReference>
<organism evidence="8 9">
    <name type="scientific">Angustibacter aerolatus</name>
    <dbReference type="NCBI Taxonomy" id="1162965"/>
    <lineage>
        <taxon>Bacteria</taxon>
        <taxon>Bacillati</taxon>
        <taxon>Actinomycetota</taxon>
        <taxon>Actinomycetes</taxon>
        <taxon>Kineosporiales</taxon>
        <taxon>Kineosporiaceae</taxon>
    </lineage>
</organism>
<comment type="caution">
    <text evidence="8">The sequence shown here is derived from an EMBL/GenBank/DDBJ whole genome shotgun (WGS) entry which is preliminary data.</text>
</comment>
<keyword evidence="9" id="KW-1185">Reference proteome</keyword>
<dbReference type="InterPro" id="IPR036259">
    <property type="entry name" value="MFS_trans_sf"/>
</dbReference>
<dbReference type="Pfam" id="PF07690">
    <property type="entry name" value="MFS_1"/>
    <property type="match status" value="1"/>
</dbReference>
<dbReference type="EMBL" id="BSUZ01000001">
    <property type="protein sequence ID" value="GMA85086.1"/>
    <property type="molecule type" value="Genomic_DNA"/>
</dbReference>
<evidence type="ECO:0000313" key="8">
    <source>
        <dbReference type="EMBL" id="GMA85086.1"/>
    </source>
</evidence>
<feature type="transmembrane region" description="Helical" evidence="6">
    <location>
        <begin position="309"/>
        <end position="331"/>
    </location>
</feature>
<feature type="transmembrane region" description="Helical" evidence="6">
    <location>
        <begin position="143"/>
        <end position="169"/>
    </location>
</feature>
<feature type="region of interest" description="Disordered" evidence="5">
    <location>
        <begin position="432"/>
        <end position="578"/>
    </location>
</feature>